<dbReference type="Proteomes" id="UP000835052">
    <property type="component" value="Unassembled WGS sequence"/>
</dbReference>
<accession>A0A8S1GZC6</accession>
<dbReference type="Gene3D" id="3.30.420.10">
    <property type="entry name" value="Ribonuclease H-like superfamily/Ribonuclease H"/>
    <property type="match status" value="1"/>
</dbReference>
<dbReference type="EMBL" id="CAJGYM010000009">
    <property type="protein sequence ID" value="CAD6188661.1"/>
    <property type="molecule type" value="Genomic_DNA"/>
</dbReference>
<reference evidence="1" key="1">
    <citation type="submission" date="2020-10" db="EMBL/GenBank/DDBJ databases">
        <authorList>
            <person name="Kikuchi T."/>
        </authorList>
    </citation>
    <scope>NUCLEOTIDE SEQUENCE</scope>
    <source>
        <strain evidence="1">NKZ352</strain>
    </source>
</reference>
<dbReference type="InterPro" id="IPR036397">
    <property type="entry name" value="RNaseH_sf"/>
</dbReference>
<keyword evidence="2" id="KW-1185">Reference proteome</keyword>
<evidence type="ECO:0008006" key="3">
    <source>
        <dbReference type="Google" id="ProtNLM"/>
    </source>
</evidence>
<dbReference type="AlphaFoldDB" id="A0A8S1GZC6"/>
<comment type="caution">
    <text evidence="1">The sequence shown here is derived from an EMBL/GenBank/DDBJ whole genome shotgun (WGS) entry which is preliminary data.</text>
</comment>
<dbReference type="OrthoDB" id="7951431at2759"/>
<proteinExistence type="predicted"/>
<name>A0A8S1GZC6_9PELO</name>
<evidence type="ECO:0000313" key="2">
    <source>
        <dbReference type="Proteomes" id="UP000835052"/>
    </source>
</evidence>
<organism evidence="1 2">
    <name type="scientific">Caenorhabditis auriculariae</name>
    <dbReference type="NCBI Taxonomy" id="2777116"/>
    <lineage>
        <taxon>Eukaryota</taxon>
        <taxon>Metazoa</taxon>
        <taxon>Ecdysozoa</taxon>
        <taxon>Nematoda</taxon>
        <taxon>Chromadorea</taxon>
        <taxon>Rhabditida</taxon>
        <taxon>Rhabditina</taxon>
        <taxon>Rhabditomorpha</taxon>
        <taxon>Rhabditoidea</taxon>
        <taxon>Rhabditidae</taxon>
        <taxon>Peloderinae</taxon>
        <taxon>Caenorhabditis</taxon>
    </lineage>
</organism>
<sequence length="81" mass="9575">MDDRPLLHQQEIKKVRDFTSKNPRRSLRKLPEKMNIKWPPYSPDLNPMYYSVWNVLESKACTSPHQKIEPLKASLEQNGPE</sequence>
<protein>
    <recommendedName>
        <fullName evidence="3">Tc1-like transposase DDE domain-containing protein</fullName>
    </recommendedName>
</protein>
<dbReference type="GO" id="GO:0003676">
    <property type="term" value="F:nucleic acid binding"/>
    <property type="evidence" value="ECO:0007669"/>
    <property type="project" value="InterPro"/>
</dbReference>
<gene>
    <name evidence="1" type="ORF">CAUJ_LOCUS4580</name>
</gene>
<evidence type="ECO:0000313" key="1">
    <source>
        <dbReference type="EMBL" id="CAD6188661.1"/>
    </source>
</evidence>